<dbReference type="AlphaFoldDB" id="A0A8S3HVS7"/>
<gene>
    <name evidence="1" type="ORF">SMN809_LOCUS71127</name>
</gene>
<dbReference type="Gene3D" id="2.40.70.10">
    <property type="entry name" value="Acid Proteases"/>
    <property type="match status" value="1"/>
</dbReference>
<dbReference type="EMBL" id="CAJOBI010322980">
    <property type="protein sequence ID" value="CAF5187830.1"/>
    <property type="molecule type" value="Genomic_DNA"/>
</dbReference>
<sequence length="192" mass="20936">MPKFSVKESSCDGADSGHISLNPSKSSLIFIYALVNTHKVKMLIDTGATKTFINSKILHHLVSVDSILKQPSSFLLADGIASFKVLGLVDLTIEFNDFVTPIKAYIAQNLCTDIIIGMDYINRYNMSINVKKQTVHLESHNRHAVVPIINPTKSIKIPVISCSTISLSSNTATTIQVIIPISAISLPFIPNS</sequence>
<dbReference type="PROSITE" id="PS00141">
    <property type="entry name" value="ASP_PROTEASE"/>
    <property type="match status" value="1"/>
</dbReference>
<name>A0A8S3HVS7_9BILA</name>
<evidence type="ECO:0000313" key="2">
    <source>
        <dbReference type="Proteomes" id="UP000676336"/>
    </source>
</evidence>
<dbReference type="CDD" id="cd00303">
    <property type="entry name" value="retropepsin_like"/>
    <property type="match status" value="1"/>
</dbReference>
<dbReference type="InterPro" id="IPR021109">
    <property type="entry name" value="Peptidase_aspartic_dom_sf"/>
</dbReference>
<dbReference type="InterPro" id="IPR001969">
    <property type="entry name" value="Aspartic_peptidase_AS"/>
</dbReference>
<dbReference type="Proteomes" id="UP000676336">
    <property type="component" value="Unassembled WGS sequence"/>
</dbReference>
<feature type="non-terminal residue" evidence="1">
    <location>
        <position position="192"/>
    </location>
</feature>
<reference evidence="1" key="1">
    <citation type="submission" date="2021-02" db="EMBL/GenBank/DDBJ databases">
        <authorList>
            <person name="Nowell W R."/>
        </authorList>
    </citation>
    <scope>NUCLEOTIDE SEQUENCE</scope>
</reference>
<dbReference type="SUPFAM" id="SSF50630">
    <property type="entry name" value="Acid proteases"/>
    <property type="match status" value="1"/>
</dbReference>
<organism evidence="1 2">
    <name type="scientific">Rotaria magnacalcarata</name>
    <dbReference type="NCBI Taxonomy" id="392030"/>
    <lineage>
        <taxon>Eukaryota</taxon>
        <taxon>Metazoa</taxon>
        <taxon>Spiralia</taxon>
        <taxon>Gnathifera</taxon>
        <taxon>Rotifera</taxon>
        <taxon>Eurotatoria</taxon>
        <taxon>Bdelloidea</taxon>
        <taxon>Philodinida</taxon>
        <taxon>Philodinidae</taxon>
        <taxon>Rotaria</taxon>
    </lineage>
</organism>
<evidence type="ECO:0000313" key="1">
    <source>
        <dbReference type="EMBL" id="CAF5187830.1"/>
    </source>
</evidence>
<dbReference type="GO" id="GO:0004190">
    <property type="term" value="F:aspartic-type endopeptidase activity"/>
    <property type="evidence" value="ECO:0007669"/>
    <property type="project" value="InterPro"/>
</dbReference>
<accession>A0A8S3HVS7</accession>
<comment type="caution">
    <text evidence="1">The sequence shown here is derived from an EMBL/GenBank/DDBJ whole genome shotgun (WGS) entry which is preliminary data.</text>
</comment>
<protein>
    <submittedName>
        <fullName evidence="1">Uncharacterized protein</fullName>
    </submittedName>
</protein>
<dbReference type="Pfam" id="PF13975">
    <property type="entry name" value="gag-asp_proteas"/>
    <property type="match status" value="1"/>
</dbReference>
<proteinExistence type="predicted"/>
<dbReference type="GO" id="GO:0006508">
    <property type="term" value="P:proteolysis"/>
    <property type="evidence" value="ECO:0007669"/>
    <property type="project" value="InterPro"/>
</dbReference>